<gene>
    <name evidence="2" type="primary">cobO</name>
    <name evidence="2" type="ORF">EXE58_14800</name>
</gene>
<evidence type="ECO:0000256" key="1">
    <source>
        <dbReference type="SAM" id="MobiDB-lite"/>
    </source>
</evidence>
<dbReference type="RefSeq" id="WP_135268593.1">
    <property type="nucleotide sequence ID" value="NZ_CP038436.1"/>
</dbReference>
<dbReference type="NCBIfam" id="TIGR00708">
    <property type="entry name" value="cobA"/>
    <property type="match status" value="1"/>
</dbReference>
<reference evidence="2 3" key="1">
    <citation type="submission" date="2019-03" db="EMBL/GenBank/DDBJ databases">
        <title>Three New Species of Nocardioides, Nocardioides euryhalodurans sp. nov., Nocardioides seonyuensis sp. nov. and Nocardioides eburneoflavus sp. nov. Iolated from Soil.</title>
        <authorList>
            <person name="Roh S.G."/>
            <person name="Lee C."/>
            <person name="Kim M.-K."/>
            <person name="Kim S.B."/>
        </authorList>
    </citation>
    <scope>NUCLEOTIDE SEQUENCE [LARGE SCALE GENOMIC DNA]</scope>
    <source>
        <strain evidence="2 3">MMS17-SY207-3</strain>
    </source>
</reference>
<dbReference type="AlphaFoldDB" id="A0A4P7IJX7"/>
<dbReference type="Pfam" id="PF02572">
    <property type="entry name" value="CobA_CobO_BtuR"/>
    <property type="match status" value="1"/>
</dbReference>
<dbReference type="CDD" id="cd00561">
    <property type="entry name" value="CobA_ACA"/>
    <property type="match status" value="1"/>
</dbReference>
<name>A0A4P7IJX7_9ACTN</name>
<keyword evidence="3" id="KW-1185">Reference proteome</keyword>
<dbReference type="NCBIfam" id="NF004637">
    <property type="entry name" value="PRK05986.1"/>
    <property type="match status" value="1"/>
</dbReference>
<dbReference type="Gene3D" id="3.40.50.300">
    <property type="entry name" value="P-loop containing nucleotide triphosphate hydrolases"/>
    <property type="match status" value="1"/>
</dbReference>
<dbReference type="PANTHER" id="PTHR46638">
    <property type="entry name" value="CORRINOID ADENOSYLTRANSFERASE"/>
    <property type="match status" value="1"/>
</dbReference>
<feature type="compositionally biased region" description="Low complexity" evidence="1">
    <location>
        <begin position="1"/>
        <end position="16"/>
    </location>
</feature>
<dbReference type="GO" id="GO:0008817">
    <property type="term" value="F:corrinoid adenosyltransferase activity"/>
    <property type="evidence" value="ECO:0007669"/>
    <property type="project" value="UniProtKB-EC"/>
</dbReference>
<dbReference type="GO" id="GO:0009236">
    <property type="term" value="P:cobalamin biosynthetic process"/>
    <property type="evidence" value="ECO:0007669"/>
    <property type="project" value="InterPro"/>
</dbReference>
<dbReference type="InterPro" id="IPR003724">
    <property type="entry name" value="CblAdoTrfase_CobA"/>
</dbReference>
<dbReference type="EMBL" id="CP038436">
    <property type="protein sequence ID" value="QBX56607.1"/>
    <property type="molecule type" value="Genomic_DNA"/>
</dbReference>
<accession>A0A4P7IJX7</accession>
<proteinExistence type="predicted"/>
<dbReference type="PIRSF" id="PIRSF015617">
    <property type="entry name" value="Adensltrnsf_CobA"/>
    <property type="match status" value="1"/>
</dbReference>
<dbReference type="SUPFAM" id="SSF52540">
    <property type="entry name" value="P-loop containing nucleoside triphosphate hydrolases"/>
    <property type="match status" value="1"/>
</dbReference>
<dbReference type="EC" id="2.5.1.17" evidence="2"/>
<dbReference type="InterPro" id="IPR027417">
    <property type="entry name" value="P-loop_NTPase"/>
</dbReference>
<dbReference type="GO" id="GO:0005524">
    <property type="term" value="F:ATP binding"/>
    <property type="evidence" value="ECO:0007669"/>
    <property type="project" value="InterPro"/>
</dbReference>
<keyword evidence="2" id="KW-0808">Transferase</keyword>
<dbReference type="OrthoDB" id="9810309at2"/>
<dbReference type="PANTHER" id="PTHR46638:SF1">
    <property type="entry name" value="CORRINOID ADENOSYLTRANSFERASE"/>
    <property type="match status" value="1"/>
</dbReference>
<dbReference type="Proteomes" id="UP000294853">
    <property type="component" value="Chromosome"/>
</dbReference>
<evidence type="ECO:0000313" key="3">
    <source>
        <dbReference type="Proteomes" id="UP000294853"/>
    </source>
</evidence>
<feature type="compositionally biased region" description="Basic and acidic residues" evidence="1">
    <location>
        <begin position="17"/>
        <end position="28"/>
    </location>
</feature>
<sequence length="198" mass="22123">MTTDQPAQAPARQPLPAHDRPRPERRDVDSIVLVNTGDGKGKSTAAFGTVMRAVAREWPVCVIQFMKSGKWHVGEEKVARSLGVDWWTIGDGFTWESDDLGRSAAVAQEAWHAADEALRSGRYRLVVLDEVTYPVNYGWLDGEAVCSSIRERSPQTYVFCTGRNAPDELVELADTVTEMRKVKHAYETGVRARRGIDY</sequence>
<organism evidence="2 3">
    <name type="scientific">Nocardioides seonyuensis</name>
    <dbReference type="NCBI Taxonomy" id="2518371"/>
    <lineage>
        <taxon>Bacteria</taxon>
        <taxon>Bacillati</taxon>
        <taxon>Actinomycetota</taxon>
        <taxon>Actinomycetes</taxon>
        <taxon>Propionibacteriales</taxon>
        <taxon>Nocardioidaceae</taxon>
        <taxon>Nocardioides</taxon>
    </lineage>
</organism>
<dbReference type="KEGG" id="nsn:EXE58_14800"/>
<protein>
    <submittedName>
        <fullName evidence="2">Cob(I)yrinic acid a,c-diamide adenosyltransferase</fullName>
        <ecNumber evidence="2">2.5.1.17</ecNumber>
    </submittedName>
</protein>
<feature type="region of interest" description="Disordered" evidence="1">
    <location>
        <begin position="1"/>
        <end position="28"/>
    </location>
</feature>
<evidence type="ECO:0000313" key="2">
    <source>
        <dbReference type="EMBL" id="QBX56607.1"/>
    </source>
</evidence>